<sequence length="45" mass="5151">MEDNICVTKIYKHPNNNKNVITITVALVAVLLWALMIINHRSCRS</sequence>
<accession>A0A3G5A4G4</accession>
<keyword evidence="1" id="KW-0812">Transmembrane</keyword>
<organism evidence="2">
    <name type="scientific">Homavirus sp</name>
    <dbReference type="NCBI Taxonomy" id="2487769"/>
    <lineage>
        <taxon>Viruses</taxon>
        <taxon>Varidnaviria</taxon>
        <taxon>Bamfordvirae</taxon>
        <taxon>Nucleocytoviricota</taxon>
        <taxon>Megaviricetes</taxon>
        <taxon>Imitervirales</taxon>
        <taxon>Mimiviridae</taxon>
        <taxon>Klosneuvirinae</taxon>
    </lineage>
</organism>
<evidence type="ECO:0000256" key="1">
    <source>
        <dbReference type="SAM" id="Phobius"/>
    </source>
</evidence>
<keyword evidence="1" id="KW-1133">Transmembrane helix</keyword>
<gene>
    <name evidence="2" type="ORF">Homavirus10_5</name>
</gene>
<reference evidence="2" key="1">
    <citation type="submission" date="2018-10" db="EMBL/GenBank/DDBJ databases">
        <title>Hidden diversity of soil giant viruses.</title>
        <authorList>
            <person name="Schulz F."/>
            <person name="Alteio L."/>
            <person name="Goudeau D."/>
            <person name="Ryan E.M."/>
            <person name="Malmstrom R.R."/>
            <person name="Blanchard J."/>
            <person name="Woyke T."/>
        </authorList>
    </citation>
    <scope>NUCLEOTIDE SEQUENCE</scope>
    <source>
        <strain evidence="2">HOV1</strain>
    </source>
</reference>
<keyword evidence="1" id="KW-0472">Membrane</keyword>
<name>A0A3G5A4G4_9VIRU</name>
<proteinExistence type="predicted"/>
<dbReference type="EMBL" id="MK072341">
    <property type="protein sequence ID" value="AYV82136.1"/>
    <property type="molecule type" value="Genomic_DNA"/>
</dbReference>
<evidence type="ECO:0000313" key="2">
    <source>
        <dbReference type="EMBL" id="AYV82136.1"/>
    </source>
</evidence>
<protein>
    <submittedName>
        <fullName evidence="2">Uncharacterized protein</fullName>
    </submittedName>
</protein>
<feature type="transmembrane region" description="Helical" evidence="1">
    <location>
        <begin position="20"/>
        <end position="38"/>
    </location>
</feature>